<evidence type="ECO:0000259" key="7">
    <source>
        <dbReference type="Pfam" id="PF00847"/>
    </source>
</evidence>
<dbReference type="Pfam" id="PF00847">
    <property type="entry name" value="AP2"/>
    <property type="match status" value="1"/>
</dbReference>
<keyword evidence="2" id="KW-0805">Transcription regulation</keyword>
<dbReference type="InterPro" id="IPR001471">
    <property type="entry name" value="AP2/ERF_dom"/>
</dbReference>
<dbReference type="InterPro" id="IPR028078">
    <property type="entry name" value="ACDC"/>
</dbReference>
<accession>A0ABQ7JGQ9</accession>
<keyword evidence="4" id="KW-0804">Transcription</keyword>
<organism evidence="9 10">
    <name type="scientific">Cardiosporidium cionae</name>
    <dbReference type="NCBI Taxonomy" id="476202"/>
    <lineage>
        <taxon>Eukaryota</taxon>
        <taxon>Sar</taxon>
        <taxon>Alveolata</taxon>
        <taxon>Apicomplexa</taxon>
        <taxon>Aconoidasida</taxon>
        <taxon>Nephromycida</taxon>
        <taxon>Cardiosporidium</taxon>
    </lineage>
</organism>
<evidence type="ECO:0000313" key="10">
    <source>
        <dbReference type="Proteomes" id="UP000823046"/>
    </source>
</evidence>
<sequence>MHGKPRTEDIAVQGDEPSNEIIGEQDFDAFYPSSDEAEDYLQPASSTGREISQIEPATRNPSKKVKTPRQGGTKEKFSLSKEKSILKAEQLPRVGGVCFDKNRQRWIAHWKVSGKYVKNYFPVSNYGFDEARQLAVNCRQDAEKRLNLPVIQLRKERSPAPKVSQSKKLNQGSADAFYDSSRKCWVALYTVYEEFPVANFGFTEARRRAFLCRKLHEFPEPCPRQDYLSDPMLTHHDTTRNGKTQQSTKLALEAIIILLHDLYERCIPNLTAYVSPEILQTFSTSIRQHQTALMGYTTLEELQHYLYLFQYCIKELLLPSDRNVQMQLDFLTKLQNLTP</sequence>
<keyword evidence="3" id="KW-0238">DNA-binding</keyword>
<dbReference type="Gene3D" id="1.20.5.2050">
    <property type="match status" value="1"/>
</dbReference>
<dbReference type="Proteomes" id="UP000823046">
    <property type="component" value="Unassembled WGS sequence"/>
</dbReference>
<comment type="subcellular location">
    <subcellularLocation>
        <location evidence="1">Nucleus</location>
    </subcellularLocation>
</comment>
<dbReference type="Pfam" id="PF14733">
    <property type="entry name" value="ACDC"/>
    <property type="match status" value="1"/>
</dbReference>
<protein>
    <submittedName>
        <fullName evidence="9">AP2 domain transcription factor AP2VIIa-9</fullName>
    </submittedName>
</protein>
<evidence type="ECO:0000259" key="8">
    <source>
        <dbReference type="Pfam" id="PF14733"/>
    </source>
</evidence>
<evidence type="ECO:0000256" key="5">
    <source>
        <dbReference type="ARBA" id="ARBA00023242"/>
    </source>
</evidence>
<proteinExistence type="predicted"/>
<evidence type="ECO:0000313" key="9">
    <source>
        <dbReference type="EMBL" id="KAF8823095.1"/>
    </source>
</evidence>
<evidence type="ECO:0000256" key="2">
    <source>
        <dbReference type="ARBA" id="ARBA00023015"/>
    </source>
</evidence>
<feature type="domain" description="AP2/ERF" evidence="7">
    <location>
        <begin position="92"/>
        <end position="143"/>
    </location>
</feature>
<evidence type="ECO:0000256" key="3">
    <source>
        <dbReference type="ARBA" id="ARBA00023125"/>
    </source>
</evidence>
<comment type="caution">
    <text evidence="9">The sequence shown here is derived from an EMBL/GenBank/DDBJ whole genome shotgun (WGS) entry which is preliminary data.</text>
</comment>
<keyword evidence="5" id="KW-0539">Nucleus</keyword>
<gene>
    <name evidence="9" type="primary">AP2VIIA9</name>
    <name evidence="9" type="ORF">IE077_004157</name>
</gene>
<evidence type="ECO:0000256" key="6">
    <source>
        <dbReference type="SAM" id="MobiDB-lite"/>
    </source>
</evidence>
<feature type="domain" description="AP2-coincident C-terminal" evidence="8">
    <location>
        <begin position="245"/>
        <end position="334"/>
    </location>
</feature>
<feature type="region of interest" description="Disordered" evidence="6">
    <location>
        <begin position="1"/>
        <end position="75"/>
    </location>
</feature>
<evidence type="ECO:0000256" key="1">
    <source>
        <dbReference type="ARBA" id="ARBA00004123"/>
    </source>
</evidence>
<keyword evidence="10" id="KW-1185">Reference proteome</keyword>
<evidence type="ECO:0000256" key="4">
    <source>
        <dbReference type="ARBA" id="ARBA00023163"/>
    </source>
</evidence>
<name>A0ABQ7JGQ9_9APIC</name>
<dbReference type="EMBL" id="JADAQX010000003">
    <property type="protein sequence ID" value="KAF8823095.1"/>
    <property type="molecule type" value="Genomic_DNA"/>
</dbReference>
<reference evidence="9 10" key="1">
    <citation type="journal article" date="2020" name="bioRxiv">
        <title>Metabolic contributions of an alphaproteobacterial endosymbiont in the apicomplexan Cardiosporidium cionae.</title>
        <authorList>
            <person name="Hunter E.S."/>
            <person name="Paight C.J."/>
            <person name="Lane C.E."/>
        </authorList>
    </citation>
    <scope>NUCLEOTIDE SEQUENCE [LARGE SCALE GENOMIC DNA]</scope>
    <source>
        <strain evidence="9">ESH_2018</strain>
    </source>
</reference>